<feature type="non-terminal residue" evidence="1">
    <location>
        <position position="1"/>
    </location>
</feature>
<dbReference type="AlphaFoldDB" id="A0A6A7BLQ3"/>
<gene>
    <name evidence="1" type="ORF">T440DRAFT_384266</name>
</gene>
<sequence>VDIRVAYIASESASLQQKLSSSHDHLQTTHMDFMLTPLARGVHDPGTHKFESISLPALTGETVASYDWNVPARKTNISSPLSRKLETNCPQQISISCYAATAAVRFDPRPTSRRATSDA</sequence>
<dbReference type="EMBL" id="MU006289">
    <property type="protein sequence ID" value="KAF2856112.1"/>
    <property type="molecule type" value="Genomic_DNA"/>
</dbReference>
<proteinExistence type="predicted"/>
<accession>A0A6A7BLQ3</accession>
<keyword evidence="2" id="KW-1185">Reference proteome</keyword>
<reference evidence="1" key="1">
    <citation type="submission" date="2020-01" db="EMBL/GenBank/DDBJ databases">
        <authorList>
            <consortium name="DOE Joint Genome Institute"/>
            <person name="Haridas S."/>
            <person name="Albert R."/>
            <person name="Binder M."/>
            <person name="Bloem J."/>
            <person name="Labutti K."/>
            <person name="Salamov A."/>
            <person name="Andreopoulos B."/>
            <person name="Baker S.E."/>
            <person name="Barry K."/>
            <person name="Bills G."/>
            <person name="Bluhm B.H."/>
            <person name="Cannon C."/>
            <person name="Castanera R."/>
            <person name="Culley D.E."/>
            <person name="Daum C."/>
            <person name="Ezra D."/>
            <person name="Gonzalez J.B."/>
            <person name="Henrissat B."/>
            <person name="Kuo A."/>
            <person name="Liang C."/>
            <person name="Lipzen A."/>
            <person name="Lutzoni F."/>
            <person name="Magnuson J."/>
            <person name="Mondo S."/>
            <person name="Nolan M."/>
            <person name="Ohm R."/>
            <person name="Pangilinan J."/>
            <person name="Park H.-J."/>
            <person name="Ramirez L."/>
            <person name="Alfaro M."/>
            <person name="Sun H."/>
            <person name="Tritt A."/>
            <person name="Yoshinaga Y."/>
            <person name="Zwiers L.-H."/>
            <person name="Turgeon B.G."/>
            <person name="Goodwin S.B."/>
            <person name="Spatafora J.W."/>
            <person name="Crous P.W."/>
            <person name="Grigoriev I.V."/>
        </authorList>
    </citation>
    <scope>NUCLEOTIDE SEQUENCE</scope>
    <source>
        <strain evidence="1">IPT5</strain>
    </source>
</reference>
<dbReference type="Proteomes" id="UP000799423">
    <property type="component" value="Unassembled WGS sequence"/>
</dbReference>
<evidence type="ECO:0000313" key="1">
    <source>
        <dbReference type="EMBL" id="KAF2856112.1"/>
    </source>
</evidence>
<organism evidence="1 2">
    <name type="scientific">Plenodomus tracheiphilus IPT5</name>
    <dbReference type="NCBI Taxonomy" id="1408161"/>
    <lineage>
        <taxon>Eukaryota</taxon>
        <taxon>Fungi</taxon>
        <taxon>Dikarya</taxon>
        <taxon>Ascomycota</taxon>
        <taxon>Pezizomycotina</taxon>
        <taxon>Dothideomycetes</taxon>
        <taxon>Pleosporomycetidae</taxon>
        <taxon>Pleosporales</taxon>
        <taxon>Pleosporineae</taxon>
        <taxon>Leptosphaeriaceae</taxon>
        <taxon>Plenodomus</taxon>
    </lineage>
</organism>
<name>A0A6A7BLQ3_9PLEO</name>
<evidence type="ECO:0000313" key="2">
    <source>
        <dbReference type="Proteomes" id="UP000799423"/>
    </source>
</evidence>
<protein>
    <submittedName>
        <fullName evidence="1">Uncharacterized protein</fullName>
    </submittedName>
</protein>